<gene>
    <name evidence="1" type="primary">Necator_chrIV.g16097</name>
    <name evidence="1" type="ORF">RB195_002801</name>
</gene>
<organism evidence="1 2">
    <name type="scientific">Necator americanus</name>
    <name type="common">Human hookworm</name>
    <dbReference type="NCBI Taxonomy" id="51031"/>
    <lineage>
        <taxon>Eukaryota</taxon>
        <taxon>Metazoa</taxon>
        <taxon>Ecdysozoa</taxon>
        <taxon>Nematoda</taxon>
        <taxon>Chromadorea</taxon>
        <taxon>Rhabditida</taxon>
        <taxon>Rhabditina</taxon>
        <taxon>Rhabditomorpha</taxon>
        <taxon>Strongyloidea</taxon>
        <taxon>Ancylostomatidae</taxon>
        <taxon>Bunostominae</taxon>
        <taxon>Necator</taxon>
    </lineage>
</organism>
<proteinExistence type="predicted"/>
<protein>
    <submittedName>
        <fullName evidence="1">Uncharacterized protein</fullName>
    </submittedName>
</protein>
<comment type="caution">
    <text evidence="1">The sequence shown here is derived from an EMBL/GenBank/DDBJ whole genome shotgun (WGS) entry which is preliminary data.</text>
</comment>
<dbReference type="Proteomes" id="UP001303046">
    <property type="component" value="Unassembled WGS sequence"/>
</dbReference>
<reference evidence="1 2" key="1">
    <citation type="submission" date="2023-08" db="EMBL/GenBank/DDBJ databases">
        <title>A Necator americanus chromosomal reference genome.</title>
        <authorList>
            <person name="Ilik V."/>
            <person name="Petrzelkova K.J."/>
            <person name="Pardy F."/>
            <person name="Fuh T."/>
            <person name="Niatou-Singa F.S."/>
            <person name="Gouil Q."/>
            <person name="Baker L."/>
            <person name="Ritchie M.E."/>
            <person name="Jex A.R."/>
            <person name="Gazzola D."/>
            <person name="Li H."/>
            <person name="Toshio Fujiwara R."/>
            <person name="Zhan B."/>
            <person name="Aroian R.V."/>
            <person name="Pafco B."/>
            <person name="Schwarz E.M."/>
        </authorList>
    </citation>
    <scope>NUCLEOTIDE SEQUENCE [LARGE SCALE GENOMIC DNA]</scope>
    <source>
        <strain evidence="1 2">Aroian</strain>
        <tissue evidence="1">Whole animal</tissue>
    </source>
</reference>
<keyword evidence="2" id="KW-1185">Reference proteome</keyword>
<evidence type="ECO:0000313" key="1">
    <source>
        <dbReference type="EMBL" id="KAK6751049.1"/>
    </source>
</evidence>
<evidence type="ECO:0000313" key="2">
    <source>
        <dbReference type="Proteomes" id="UP001303046"/>
    </source>
</evidence>
<sequence length="128" mass="14812">MFAERLVQSVHQDHYTRISRTPDEAQPRKQVGFHQEFTFMDHIQTVSRVIEALVDEGTYNTVADTISSLDNIYLLCGCTVRGIKHHHGDNYVYANRNSFHRHSDHQHLLYSTILRSVQTMSTMPPEAD</sequence>
<accession>A0ABR1DKR4</accession>
<dbReference type="EMBL" id="JAVFWL010000004">
    <property type="protein sequence ID" value="KAK6751049.1"/>
    <property type="molecule type" value="Genomic_DNA"/>
</dbReference>
<name>A0ABR1DKR4_NECAM</name>